<organism evidence="2 3">
    <name type="scientific">Uncinocarpus reesii (strain UAMH 1704)</name>
    <dbReference type="NCBI Taxonomy" id="336963"/>
    <lineage>
        <taxon>Eukaryota</taxon>
        <taxon>Fungi</taxon>
        <taxon>Dikarya</taxon>
        <taxon>Ascomycota</taxon>
        <taxon>Pezizomycotina</taxon>
        <taxon>Eurotiomycetes</taxon>
        <taxon>Eurotiomycetidae</taxon>
        <taxon>Onygenales</taxon>
        <taxon>Onygenaceae</taxon>
        <taxon>Uncinocarpus</taxon>
    </lineage>
</organism>
<keyword evidence="3" id="KW-1185">Reference proteome</keyword>
<dbReference type="HOGENOM" id="CLU_1797885_0_0_1"/>
<evidence type="ECO:0000256" key="1">
    <source>
        <dbReference type="SAM" id="MobiDB-lite"/>
    </source>
</evidence>
<dbReference type="VEuPathDB" id="FungiDB:UREG_05377"/>
<dbReference type="GeneID" id="8440558"/>
<feature type="compositionally biased region" description="Basic and acidic residues" evidence="1">
    <location>
        <begin position="106"/>
        <end position="118"/>
    </location>
</feature>
<evidence type="ECO:0000313" key="3">
    <source>
        <dbReference type="Proteomes" id="UP000002058"/>
    </source>
</evidence>
<feature type="region of interest" description="Disordered" evidence="1">
    <location>
        <begin position="91"/>
        <end position="144"/>
    </location>
</feature>
<proteinExistence type="predicted"/>
<dbReference type="InParanoid" id="C4JSD8"/>
<evidence type="ECO:0000313" key="2">
    <source>
        <dbReference type="EMBL" id="EEP80535.1"/>
    </source>
</evidence>
<dbReference type="RefSeq" id="XP_002584688.1">
    <property type="nucleotide sequence ID" value="XM_002584642.1"/>
</dbReference>
<dbReference type="AlphaFoldDB" id="C4JSD8"/>
<gene>
    <name evidence="2" type="ORF">UREG_05377</name>
</gene>
<protein>
    <submittedName>
        <fullName evidence="2">Uncharacterized protein</fullName>
    </submittedName>
</protein>
<accession>C4JSD8</accession>
<name>C4JSD8_UNCRE</name>
<dbReference type="EMBL" id="CH476617">
    <property type="protein sequence ID" value="EEP80535.1"/>
    <property type="molecule type" value="Genomic_DNA"/>
</dbReference>
<dbReference type="Proteomes" id="UP000002058">
    <property type="component" value="Unassembled WGS sequence"/>
</dbReference>
<sequence length="144" mass="15745">MLDATEEVKQDLVGAVPSEDINIAGKRGDGRLSPVVVIVAFVNWNSQLFSVVSINSTQVERDANEAAGFNMLSYFRVGPNLGVVLTRVLGPGPSRQRHGRVGNRVSESEAREGNKEKMVGNSSRPRIQQPGKRFPPGMRMSKKK</sequence>
<reference evidence="3" key="1">
    <citation type="journal article" date="2009" name="Genome Res.">
        <title>Comparative genomic analyses of the human fungal pathogens Coccidioides and their relatives.</title>
        <authorList>
            <person name="Sharpton T.J."/>
            <person name="Stajich J.E."/>
            <person name="Rounsley S.D."/>
            <person name="Gardner M.J."/>
            <person name="Wortman J.R."/>
            <person name="Jordar V.S."/>
            <person name="Maiti R."/>
            <person name="Kodira C.D."/>
            <person name="Neafsey D.E."/>
            <person name="Zeng Q."/>
            <person name="Hung C.-Y."/>
            <person name="McMahan C."/>
            <person name="Muszewska A."/>
            <person name="Grynberg M."/>
            <person name="Mandel M.A."/>
            <person name="Kellner E.M."/>
            <person name="Barker B.M."/>
            <person name="Galgiani J.N."/>
            <person name="Orbach M.J."/>
            <person name="Kirkland T.N."/>
            <person name="Cole G.T."/>
            <person name="Henn M.R."/>
            <person name="Birren B.W."/>
            <person name="Taylor J.W."/>
        </authorList>
    </citation>
    <scope>NUCLEOTIDE SEQUENCE [LARGE SCALE GENOMIC DNA]</scope>
    <source>
        <strain evidence="3">UAMH 1704</strain>
    </source>
</reference>
<dbReference type="KEGG" id="ure:UREG_05377"/>